<feature type="domain" description="MobA/VirD2-like nuclease" evidence="2">
    <location>
        <begin position="26"/>
        <end position="150"/>
    </location>
</feature>
<proteinExistence type="predicted"/>
<dbReference type="Proteomes" id="UP001597512">
    <property type="component" value="Unassembled WGS sequence"/>
</dbReference>
<feature type="region of interest" description="Disordered" evidence="1">
    <location>
        <begin position="280"/>
        <end position="315"/>
    </location>
</feature>
<keyword evidence="4" id="KW-1185">Reference proteome</keyword>
<gene>
    <name evidence="3" type="ORF">ACFS25_31730</name>
</gene>
<evidence type="ECO:0000259" key="2">
    <source>
        <dbReference type="Pfam" id="PF03432"/>
    </source>
</evidence>
<name>A0ABW6AS89_9BACT</name>
<reference evidence="4" key="1">
    <citation type="journal article" date="2019" name="Int. J. Syst. Evol. Microbiol.">
        <title>The Global Catalogue of Microorganisms (GCM) 10K type strain sequencing project: providing services to taxonomists for standard genome sequencing and annotation.</title>
        <authorList>
            <consortium name="The Broad Institute Genomics Platform"/>
            <consortium name="The Broad Institute Genome Sequencing Center for Infectious Disease"/>
            <person name="Wu L."/>
            <person name="Ma J."/>
        </authorList>
    </citation>
    <scope>NUCLEOTIDE SEQUENCE [LARGE SCALE GENOMIC DNA]</scope>
    <source>
        <strain evidence="4">KCTC 52490</strain>
    </source>
</reference>
<organism evidence="3 4">
    <name type="scientific">Spirosoma flavum</name>
    <dbReference type="NCBI Taxonomy" id="2048557"/>
    <lineage>
        <taxon>Bacteria</taxon>
        <taxon>Pseudomonadati</taxon>
        <taxon>Bacteroidota</taxon>
        <taxon>Cytophagia</taxon>
        <taxon>Cytophagales</taxon>
        <taxon>Cytophagaceae</taxon>
        <taxon>Spirosoma</taxon>
    </lineage>
</organism>
<comment type="caution">
    <text evidence="3">The sequence shown here is derived from an EMBL/GenBank/DDBJ whole genome shotgun (WGS) entry which is preliminary data.</text>
</comment>
<accession>A0ABW6AS89</accession>
<dbReference type="Pfam" id="PF03432">
    <property type="entry name" value="Relaxase"/>
    <property type="match status" value="1"/>
</dbReference>
<evidence type="ECO:0000256" key="1">
    <source>
        <dbReference type="SAM" id="MobiDB-lite"/>
    </source>
</evidence>
<dbReference type="EMBL" id="JBHUOM010000067">
    <property type="protein sequence ID" value="MFD2938376.1"/>
    <property type="molecule type" value="Genomic_DNA"/>
</dbReference>
<sequence>MIAKTTTGKSFGPALEYGAGLKEGKENKPAQLLGASNLGARDPQGMAAEMIAVADSSRCQSPVWHTSLNWSKGEEVQKEQLLRAASEYCRQMGADPTRHQVAIYQHHDRPHTHIHIYINRVPLDGGPALDTSHNYARNVKICQAITEQLGMLKLPEQRQSLNDHNPYKQTTREYVQETLRTTLTNPQITSVEQLGEQLRLKGVESQFKHDSKGVLVGCSFRYEQTAVKGTEVGHKAKQIGQQLTLNQQEQNQSQSAWNALFAGYTAATEKDRWNELLTGYQQTKGEEMKQTKPQQEKRPEIEEKQQKTLKRGLGL</sequence>
<feature type="compositionally biased region" description="Basic and acidic residues" evidence="1">
    <location>
        <begin position="284"/>
        <end position="306"/>
    </location>
</feature>
<evidence type="ECO:0000313" key="4">
    <source>
        <dbReference type="Proteomes" id="UP001597512"/>
    </source>
</evidence>
<dbReference type="InterPro" id="IPR005094">
    <property type="entry name" value="Endonuclease_MobA/VirD2"/>
</dbReference>
<evidence type="ECO:0000313" key="3">
    <source>
        <dbReference type="EMBL" id="MFD2938376.1"/>
    </source>
</evidence>
<protein>
    <submittedName>
        <fullName evidence="3">Relaxase/mobilization nuclease domain-containing protein</fullName>
    </submittedName>
</protein>
<dbReference type="RefSeq" id="WP_381509238.1">
    <property type="nucleotide sequence ID" value="NZ_JBHUOM010000067.1"/>
</dbReference>